<proteinExistence type="predicted"/>
<dbReference type="PATRIC" id="fig|1136941.3.peg.2973"/>
<gene>
    <name evidence="1" type="ORF">ACH46_14555</name>
</gene>
<evidence type="ECO:0000313" key="2">
    <source>
        <dbReference type="Proteomes" id="UP000063789"/>
    </source>
</evidence>
<dbReference type="SUPFAM" id="SSF48371">
    <property type="entry name" value="ARM repeat"/>
    <property type="match status" value="1"/>
</dbReference>
<protein>
    <recommendedName>
        <fullName evidence="3">HEAT repeat-containing protein</fullName>
    </recommendedName>
</protein>
<dbReference type="AlphaFoldDB" id="A0A0N9NM71"/>
<sequence>MTDQHTRTDDVIRALRAPSSTTRLRAALAAGTDPEPRCIAVLIERCGVEPDFYVRDMLTWALTRHDVDTVLPAVTAELTSPNPQARSQALHTISKLGDPESWTPTVEALMTDPDDEVARTAWRVAAALAPATEVRAVAAILTSQFGRGGPDVHRSLSRAFAEIGDAALPAVRQSQTSSDPVVRGHAVATEALMRDPESSFAFDIDAA</sequence>
<dbReference type="OrthoDB" id="9134742at2"/>
<dbReference type="Proteomes" id="UP000063789">
    <property type="component" value="Chromosome"/>
</dbReference>
<accession>A0A0N9NM71</accession>
<dbReference type="Gene3D" id="1.25.10.10">
    <property type="entry name" value="Leucine-rich Repeat Variant"/>
    <property type="match status" value="1"/>
</dbReference>
<organism evidence="1 2">
    <name type="scientific">Gordonia phthalatica</name>
    <dbReference type="NCBI Taxonomy" id="1136941"/>
    <lineage>
        <taxon>Bacteria</taxon>
        <taxon>Bacillati</taxon>
        <taxon>Actinomycetota</taxon>
        <taxon>Actinomycetes</taxon>
        <taxon>Mycobacteriales</taxon>
        <taxon>Gordoniaceae</taxon>
        <taxon>Gordonia</taxon>
    </lineage>
</organism>
<dbReference type="Pfam" id="PF13646">
    <property type="entry name" value="HEAT_2"/>
    <property type="match status" value="1"/>
</dbReference>
<keyword evidence="2" id="KW-1185">Reference proteome</keyword>
<name>A0A0N9NM71_9ACTN</name>
<evidence type="ECO:0008006" key="3">
    <source>
        <dbReference type="Google" id="ProtNLM"/>
    </source>
</evidence>
<dbReference type="STRING" id="1136941.ACH46_14555"/>
<reference evidence="2" key="1">
    <citation type="submission" date="2015-06" db="EMBL/GenBank/DDBJ databases">
        <title>Complete genome sequence and metabolic analysis of phthalate degradation pathway in Gordonia sp. QH-11.</title>
        <authorList>
            <person name="Jin D."/>
            <person name="Kong X."/>
            <person name="Bai Z."/>
        </authorList>
    </citation>
    <scope>NUCLEOTIDE SEQUENCE [LARGE SCALE GENOMIC DNA]</scope>
    <source>
        <strain evidence="2">QH-11</strain>
    </source>
</reference>
<dbReference type="InterPro" id="IPR011989">
    <property type="entry name" value="ARM-like"/>
</dbReference>
<dbReference type="KEGG" id="goq:ACH46_14555"/>
<dbReference type="EMBL" id="CP011853">
    <property type="protein sequence ID" value="ALG86925.1"/>
    <property type="molecule type" value="Genomic_DNA"/>
</dbReference>
<reference evidence="1 2" key="2">
    <citation type="journal article" date="2017" name="Int. J. Syst. Evol. Microbiol.">
        <title>Gordonia phthalatica sp. nov., a di-n-butyl phthalate-degrading bacterium isolated from activated sludge.</title>
        <authorList>
            <person name="Jin D."/>
            <person name="Kong X."/>
            <person name="Jia M."/>
            <person name="Yu X."/>
            <person name="Wang X."/>
            <person name="Zhuang X."/>
            <person name="Deng Y."/>
            <person name="Bai Z."/>
        </authorList>
    </citation>
    <scope>NUCLEOTIDE SEQUENCE [LARGE SCALE GENOMIC DNA]</scope>
    <source>
        <strain evidence="1 2">QH-11</strain>
    </source>
</reference>
<dbReference type="RefSeq" id="WP_062395475.1">
    <property type="nucleotide sequence ID" value="NZ_CP011853.1"/>
</dbReference>
<evidence type="ECO:0000313" key="1">
    <source>
        <dbReference type="EMBL" id="ALG86925.1"/>
    </source>
</evidence>
<dbReference type="InterPro" id="IPR016024">
    <property type="entry name" value="ARM-type_fold"/>
</dbReference>